<dbReference type="Proteomes" id="UP001178888">
    <property type="component" value="Unassembled WGS sequence"/>
</dbReference>
<dbReference type="InterPro" id="IPR007400">
    <property type="entry name" value="PrpF-like"/>
</dbReference>
<sequence>MLNFLDAGGTFTGKTLPSSNPSDIIKLEDGREYEVSIVDCVNTLIFVRAEDVGQTGTKLPNEVNANTNLLDILEKIRVKAGIKIGLIKEGEQVSPYTHALPKRVMVSNPKDYQTVDQQHVKNEDIDVLSRYITMGSLHRAHAVSGAMGLAAALKITGTIPNQIVSGGLNGIRVGHPSGTLYEAAEVEKIGDQWQ</sequence>
<comment type="similarity">
    <text evidence="1">Belongs to the PrpF family.</text>
</comment>
<dbReference type="RefSeq" id="WP_308913199.1">
    <property type="nucleotide sequence ID" value="NZ_JAVGVR010000001.1"/>
</dbReference>
<comment type="caution">
    <text evidence="3">The sequence shown here is derived from an EMBL/GenBank/DDBJ whole genome shotgun (WGS) entry which is preliminary data.</text>
</comment>
<protein>
    <submittedName>
        <fullName evidence="3">PrpF domain-containing protein</fullName>
    </submittedName>
</protein>
<dbReference type="SUPFAM" id="SSF54506">
    <property type="entry name" value="Diaminopimelate epimerase-like"/>
    <property type="match status" value="1"/>
</dbReference>
<dbReference type="EMBL" id="JAVGVR010000001">
    <property type="protein sequence ID" value="MDQ6597096.1"/>
    <property type="molecule type" value="Genomic_DNA"/>
</dbReference>
<dbReference type="AlphaFoldDB" id="A0AA90R7A1"/>
<dbReference type="PANTHER" id="PTHR43709">
    <property type="entry name" value="ACONITATE ISOMERASE-RELATED"/>
    <property type="match status" value="1"/>
</dbReference>
<reference evidence="3" key="1">
    <citation type="submission" date="2023-08" db="EMBL/GenBank/DDBJ databases">
        <title>Nitrogen cycling bacteria in agricultural field soils.</title>
        <authorList>
            <person name="Jang J."/>
        </authorList>
    </citation>
    <scope>NUCLEOTIDE SEQUENCE</scope>
    <source>
        <strain evidence="3">PS3-36</strain>
    </source>
</reference>
<keyword evidence="4" id="KW-1185">Reference proteome</keyword>
<dbReference type="Gene3D" id="3.10.310.10">
    <property type="entry name" value="Diaminopimelate Epimerase, Chain A, domain 1"/>
    <property type="match status" value="1"/>
</dbReference>
<proteinExistence type="inferred from homology"/>
<dbReference type="PANTHER" id="PTHR43709:SF2">
    <property type="entry name" value="DUF453 DOMAIN PROTEIN (AFU_ORTHOLOGUE AFUA_6G00360)"/>
    <property type="match status" value="1"/>
</dbReference>
<keyword evidence="2" id="KW-0413">Isomerase</keyword>
<evidence type="ECO:0000256" key="2">
    <source>
        <dbReference type="ARBA" id="ARBA00023235"/>
    </source>
</evidence>
<name>A0AA90R7A1_9BACI</name>
<organism evidence="3 4">
    <name type="scientific">Bacillus salipaludis</name>
    <dbReference type="NCBI Taxonomy" id="2547811"/>
    <lineage>
        <taxon>Bacteria</taxon>
        <taxon>Bacillati</taxon>
        <taxon>Bacillota</taxon>
        <taxon>Bacilli</taxon>
        <taxon>Bacillales</taxon>
        <taxon>Bacillaceae</taxon>
        <taxon>Bacillus</taxon>
    </lineage>
</organism>
<evidence type="ECO:0000313" key="3">
    <source>
        <dbReference type="EMBL" id="MDQ6597096.1"/>
    </source>
</evidence>
<evidence type="ECO:0000256" key="1">
    <source>
        <dbReference type="ARBA" id="ARBA00007673"/>
    </source>
</evidence>
<dbReference type="Pfam" id="PF04303">
    <property type="entry name" value="PrpF"/>
    <property type="match status" value="1"/>
</dbReference>
<evidence type="ECO:0000313" key="4">
    <source>
        <dbReference type="Proteomes" id="UP001178888"/>
    </source>
</evidence>
<gene>
    <name evidence="3" type="ORF">RCG21_12155</name>
</gene>
<dbReference type="GO" id="GO:0016853">
    <property type="term" value="F:isomerase activity"/>
    <property type="evidence" value="ECO:0007669"/>
    <property type="project" value="UniProtKB-KW"/>
</dbReference>
<accession>A0AA90R7A1</accession>